<feature type="domain" description="Metallo-beta-lactamase" evidence="1">
    <location>
        <begin position="17"/>
        <end position="201"/>
    </location>
</feature>
<dbReference type="Pfam" id="PF12706">
    <property type="entry name" value="Lactamase_B_2"/>
    <property type="match status" value="1"/>
</dbReference>
<dbReference type="SMART" id="SM00849">
    <property type="entry name" value="Lactamase_B"/>
    <property type="match status" value="1"/>
</dbReference>
<dbReference type="InterPro" id="IPR001279">
    <property type="entry name" value="Metallo-B-lactamas"/>
</dbReference>
<dbReference type="GO" id="GO:0006198">
    <property type="term" value="P:cAMP catabolic process"/>
    <property type="evidence" value="ECO:0007669"/>
    <property type="project" value="InterPro"/>
</dbReference>
<dbReference type="Proteomes" id="UP000575083">
    <property type="component" value="Unassembled WGS sequence"/>
</dbReference>
<dbReference type="SUPFAM" id="SSF56281">
    <property type="entry name" value="Metallo-hydrolase/oxidoreductase"/>
    <property type="match status" value="1"/>
</dbReference>
<dbReference type="GO" id="GO:0047555">
    <property type="term" value="F:3',5'-cyclic-GMP phosphodiesterase activity"/>
    <property type="evidence" value="ECO:0007669"/>
    <property type="project" value="TreeGrafter"/>
</dbReference>
<proteinExistence type="predicted"/>
<dbReference type="AlphaFoldDB" id="A0A7X0PAG5"/>
<sequence>MKVRVLGCSGAIAKDCRTTSFLVNDNILIDAGTGVGDLTLDEMRRIDHVFLTHSHLDHIAALPLMLDAVSSLRSSPVQVHALTGTIAALQAHVFNNAIWPDFSSIPTADQPFLQYQTISVGERLTVEGVHLEVLPAVHTVPAVGYAVAGSTGWWVFSGDTGRNPDFWARVNSLPVAMLVIETAFSNRETSLAQRSLHLSPHTLAQELAQLTPGKRCPIYITHTKPSETELIMEEIRRFDQSVGPLGAAPHDIYWLKAGDAFEF</sequence>
<dbReference type="GO" id="GO:0004115">
    <property type="term" value="F:3',5'-cyclic-AMP phosphodiesterase activity"/>
    <property type="evidence" value="ECO:0007669"/>
    <property type="project" value="InterPro"/>
</dbReference>
<protein>
    <submittedName>
        <fullName evidence="2">Ribonuclease BN (tRNA processing enzyme)</fullName>
    </submittedName>
</protein>
<name>A0A7X0PAG5_9BURK</name>
<gene>
    <name evidence="2" type="ORF">HNP48_000686</name>
</gene>
<dbReference type="RefSeq" id="WP_184855424.1">
    <property type="nucleotide sequence ID" value="NZ_JACHLK010000001.1"/>
</dbReference>
<dbReference type="InterPro" id="IPR000396">
    <property type="entry name" value="Pdiesterase2"/>
</dbReference>
<accession>A0A7X0PAG5</accession>
<dbReference type="PRINTS" id="PR00388">
    <property type="entry name" value="PDIESTERASE2"/>
</dbReference>
<evidence type="ECO:0000313" key="3">
    <source>
        <dbReference type="Proteomes" id="UP000575083"/>
    </source>
</evidence>
<dbReference type="PANTHER" id="PTHR28283:SF1">
    <property type="entry name" value="3',5'-CYCLIC-NUCLEOTIDE PHOSPHODIESTERASE 1"/>
    <property type="match status" value="1"/>
</dbReference>
<dbReference type="PANTHER" id="PTHR28283">
    <property type="entry name" value="3',5'-CYCLIC-NUCLEOTIDE PHOSPHODIESTERASE 1"/>
    <property type="match status" value="1"/>
</dbReference>
<evidence type="ECO:0000259" key="1">
    <source>
        <dbReference type="SMART" id="SM00849"/>
    </source>
</evidence>
<dbReference type="CDD" id="cd07735">
    <property type="entry name" value="class_II_PDE_MBL-fold"/>
    <property type="match status" value="1"/>
</dbReference>
<keyword evidence="3" id="KW-1185">Reference proteome</keyword>
<comment type="caution">
    <text evidence="2">The sequence shown here is derived from an EMBL/GenBank/DDBJ whole genome shotgun (WGS) entry which is preliminary data.</text>
</comment>
<organism evidence="2 3">
    <name type="scientific">Acidovorax soli</name>
    <dbReference type="NCBI Taxonomy" id="592050"/>
    <lineage>
        <taxon>Bacteria</taxon>
        <taxon>Pseudomonadati</taxon>
        <taxon>Pseudomonadota</taxon>
        <taxon>Betaproteobacteria</taxon>
        <taxon>Burkholderiales</taxon>
        <taxon>Comamonadaceae</taxon>
        <taxon>Acidovorax</taxon>
    </lineage>
</organism>
<reference evidence="2 3" key="1">
    <citation type="submission" date="2020-08" db="EMBL/GenBank/DDBJ databases">
        <title>Functional genomics of gut bacteria from endangered species of beetles.</title>
        <authorList>
            <person name="Carlos-Shanley C."/>
        </authorList>
    </citation>
    <scope>NUCLEOTIDE SEQUENCE [LARGE SCALE GENOMIC DNA]</scope>
    <source>
        <strain evidence="2 3">S00198</strain>
    </source>
</reference>
<dbReference type="InterPro" id="IPR036866">
    <property type="entry name" value="RibonucZ/Hydroxyglut_hydro"/>
</dbReference>
<evidence type="ECO:0000313" key="2">
    <source>
        <dbReference type="EMBL" id="MBB6558022.1"/>
    </source>
</evidence>
<dbReference type="Gene3D" id="3.60.15.10">
    <property type="entry name" value="Ribonuclease Z/Hydroxyacylglutathione hydrolase-like"/>
    <property type="match status" value="1"/>
</dbReference>
<dbReference type="GO" id="GO:1902660">
    <property type="term" value="P:negative regulation of glucose mediated signaling pathway"/>
    <property type="evidence" value="ECO:0007669"/>
    <property type="project" value="TreeGrafter"/>
</dbReference>
<dbReference type="EMBL" id="JACHLK010000001">
    <property type="protein sequence ID" value="MBB6558022.1"/>
    <property type="molecule type" value="Genomic_DNA"/>
</dbReference>